<sequence>MSGNSLIGLICLDEKSFNLMGDENILPTLNEQNYQAILAKKSQY</sequence>
<evidence type="ECO:0000313" key="1">
    <source>
        <dbReference type="EMBL" id="CCI01051.1"/>
    </source>
</evidence>
<accession>I4FZE0</accession>
<evidence type="ECO:0000313" key="2">
    <source>
        <dbReference type="Proteomes" id="UP000003480"/>
    </source>
</evidence>
<gene>
    <name evidence="1" type="ORF">MICAC_1520005</name>
</gene>
<organism evidence="1 2">
    <name type="scientific">Microcystis aeruginosa PCC 9443</name>
    <dbReference type="NCBI Taxonomy" id="1160281"/>
    <lineage>
        <taxon>Bacteria</taxon>
        <taxon>Bacillati</taxon>
        <taxon>Cyanobacteriota</taxon>
        <taxon>Cyanophyceae</taxon>
        <taxon>Oscillatoriophycideae</taxon>
        <taxon>Chroococcales</taxon>
        <taxon>Microcystaceae</taxon>
        <taxon>Microcystis</taxon>
    </lineage>
</organism>
<proteinExistence type="predicted"/>
<dbReference type="AlphaFoldDB" id="I4FZE0"/>
<comment type="caution">
    <text evidence="1">The sequence shown here is derived from an EMBL/GenBank/DDBJ whole genome shotgun (WGS) entry which is preliminary data.</text>
</comment>
<protein>
    <submittedName>
        <fullName evidence="1">Uncharacterized protein</fullName>
    </submittedName>
</protein>
<dbReference type="HOGENOM" id="CLU_3218618_0_0_3"/>
<dbReference type="EMBL" id="CAIJ01000060">
    <property type="protein sequence ID" value="CCI01051.1"/>
    <property type="molecule type" value="Genomic_DNA"/>
</dbReference>
<name>I4FZE0_MICAE</name>
<dbReference type="Proteomes" id="UP000003480">
    <property type="component" value="Unassembled WGS sequence"/>
</dbReference>
<reference evidence="1 2" key="1">
    <citation type="submission" date="2012-04" db="EMBL/GenBank/DDBJ databases">
        <authorList>
            <person name="Genoscope - CEA"/>
        </authorList>
    </citation>
    <scope>NUCLEOTIDE SEQUENCE [LARGE SCALE GENOMIC DNA]</scope>
    <source>
        <strain evidence="1 2">9443</strain>
    </source>
</reference>